<organism evidence="1 2">
    <name type="scientific">Rhodnius prolixus</name>
    <name type="common">Triatomid bug</name>
    <dbReference type="NCBI Taxonomy" id="13249"/>
    <lineage>
        <taxon>Eukaryota</taxon>
        <taxon>Metazoa</taxon>
        <taxon>Ecdysozoa</taxon>
        <taxon>Arthropoda</taxon>
        <taxon>Hexapoda</taxon>
        <taxon>Insecta</taxon>
        <taxon>Pterygota</taxon>
        <taxon>Neoptera</taxon>
        <taxon>Paraneoptera</taxon>
        <taxon>Hemiptera</taxon>
        <taxon>Heteroptera</taxon>
        <taxon>Panheteroptera</taxon>
        <taxon>Cimicomorpha</taxon>
        <taxon>Reduviidae</taxon>
        <taxon>Triatominae</taxon>
        <taxon>Rhodnius</taxon>
    </lineage>
</organism>
<dbReference type="STRING" id="13249.T1HGM3"/>
<proteinExistence type="predicted"/>
<dbReference type="VEuPathDB" id="VectorBase:RPRC003196"/>
<dbReference type="AlphaFoldDB" id="T1HGM3"/>
<accession>T1HGM3</accession>
<dbReference type="HOGENOM" id="CLU_736339_0_0_1"/>
<evidence type="ECO:0000313" key="1">
    <source>
        <dbReference type="EnsemblMetazoa" id="RPRC003196-PA"/>
    </source>
</evidence>
<dbReference type="Proteomes" id="UP000015103">
    <property type="component" value="Unassembled WGS sequence"/>
</dbReference>
<sequence length="376" mass="43629">MTTELVVECLSEQIDVTYTLFAENYVSHLISSLQMFVEFRKDPTCPVVEPTSVAEIYIGTCECATMKDWELCSMPLRKSRPYECYLDDLEPTRRNGSARVHRRLCDPTKMYQRDQFCEEVGPVTSRPPVVTSYWSEWTCPHKDDVLEVSESICIDKETSSPAFDCLGPGSFCCPPQMKDCRCEVSTTMAEMKLTRFIFKQDIAFKKRQTVRSAYFANREKRGTKKLWEKLKKGLNIFGKRNHLPKAITQADCEIAEPKVLNLSSSQQDNSLQTTLFEEKDSISNKKILNTNQKKPRKMKFFVPSSWKKSSEKQAKKSKQHVGSSSYMVINYKPVRPENNFIPEEVDDSPWRNSRYILGNNSKYNYLQEFNFFAPRR</sequence>
<dbReference type="EnsemblMetazoa" id="RPRC003196-RA">
    <property type="protein sequence ID" value="RPRC003196-PA"/>
    <property type="gene ID" value="RPRC003196"/>
</dbReference>
<dbReference type="eggNOG" id="ENOG502SVPM">
    <property type="taxonomic scope" value="Eukaryota"/>
</dbReference>
<dbReference type="InParanoid" id="T1HGM3"/>
<protein>
    <submittedName>
        <fullName evidence="1">Uncharacterized protein</fullName>
    </submittedName>
</protein>
<name>T1HGM3_RHOPR</name>
<dbReference type="EMBL" id="ACPB03006856">
    <property type="status" value="NOT_ANNOTATED_CDS"/>
    <property type="molecule type" value="Genomic_DNA"/>
</dbReference>
<keyword evidence="2" id="KW-1185">Reference proteome</keyword>
<reference evidence="1" key="1">
    <citation type="submission" date="2015-05" db="UniProtKB">
        <authorList>
            <consortium name="EnsemblMetazoa"/>
        </authorList>
    </citation>
    <scope>IDENTIFICATION</scope>
</reference>
<evidence type="ECO:0000313" key="2">
    <source>
        <dbReference type="Proteomes" id="UP000015103"/>
    </source>
</evidence>